<dbReference type="InterPro" id="IPR001034">
    <property type="entry name" value="DeoR_HTH"/>
</dbReference>
<evidence type="ECO:0000313" key="7">
    <source>
        <dbReference type="Proteomes" id="UP000324133"/>
    </source>
</evidence>
<keyword evidence="1" id="KW-0678">Repressor</keyword>
<dbReference type="GO" id="GO:0003677">
    <property type="term" value="F:DNA binding"/>
    <property type="evidence" value="ECO:0007669"/>
    <property type="project" value="UniProtKB-KW"/>
</dbReference>
<dbReference type="PANTHER" id="PTHR30363:SF4">
    <property type="entry name" value="GLYCEROL-3-PHOSPHATE REGULON REPRESSOR"/>
    <property type="match status" value="1"/>
</dbReference>
<keyword evidence="2" id="KW-0805">Transcription regulation</keyword>
<dbReference type="PROSITE" id="PS00894">
    <property type="entry name" value="HTH_DEOR_1"/>
    <property type="match status" value="1"/>
</dbReference>
<dbReference type="InterPro" id="IPR018356">
    <property type="entry name" value="Tscrpt_reg_HTH_DeoR_CS"/>
</dbReference>
<sequence length="249" mass="27530">MLKEERQSHILIRLEKAHRATFEELAGELQVSEDTVRRDIDALAKNGLLTKVRGGAIVRSLNPFTFQDREKVYPEGKLIIAQKAQRLIKEGQTIFMDGGTTLCAVALHFPRDLSFRVVTNNQALIGILKGFEKIEVMVLGGILNRATETTVGAFTCREVKNYLADLYFMGTCAVDSKYGVTAAVREDGEVKQAMLEGSLKTVALAGQEKLGSTDHFRVCSLDGIDALITDLPNSDPLLKEYKGRDLEII</sequence>
<keyword evidence="3" id="KW-0238">DNA-binding</keyword>
<keyword evidence="4" id="KW-0804">Transcription</keyword>
<dbReference type="Pfam" id="PF08220">
    <property type="entry name" value="HTH_DeoR"/>
    <property type="match status" value="1"/>
</dbReference>
<protein>
    <submittedName>
        <fullName evidence="6">DeoR/GlpR transcriptional regulator</fullName>
    </submittedName>
</protein>
<dbReference type="AlphaFoldDB" id="A0A5B6TRS7"/>
<dbReference type="PRINTS" id="PR00037">
    <property type="entry name" value="HTHLACR"/>
</dbReference>
<feature type="domain" description="HTH deoR-type" evidence="5">
    <location>
        <begin position="3"/>
        <end position="58"/>
    </location>
</feature>
<dbReference type="InterPro" id="IPR037171">
    <property type="entry name" value="NagB/RpiA_transferase-like"/>
</dbReference>
<dbReference type="SMART" id="SM00420">
    <property type="entry name" value="HTH_DEOR"/>
    <property type="match status" value="1"/>
</dbReference>
<evidence type="ECO:0000256" key="3">
    <source>
        <dbReference type="ARBA" id="ARBA00023125"/>
    </source>
</evidence>
<dbReference type="Pfam" id="PF00455">
    <property type="entry name" value="DeoRC"/>
    <property type="match status" value="1"/>
</dbReference>
<dbReference type="InterPro" id="IPR014036">
    <property type="entry name" value="DeoR-like_C"/>
</dbReference>
<name>A0A5B6TRS7_9BACT</name>
<dbReference type="RefSeq" id="WP_149088873.1">
    <property type="nucleotide sequence ID" value="NZ_VKKY01000001.1"/>
</dbReference>
<dbReference type="Gene3D" id="1.10.10.10">
    <property type="entry name" value="Winged helix-like DNA-binding domain superfamily/Winged helix DNA-binding domain"/>
    <property type="match status" value="1"/>
</dbReference>
<dbReference type="InterPro" id="IPR036390">
    <property type="entry name" value="WH_DNA-bd_sf"/>
</dbReference>
<dbReference type="Proteomes" id="UP000324133">
    <property type="component" value="Unassembled WGS sequence"/>
</dbReference>
<organism evidence="6 7">
    <name type="scientific">Rufibacter hautae</name>
    <dbReference type="NCBI Taxonomy" id="2595005"/>
    <lineage>
        <taxon>Bacteria</taxon>
        <taxon>Pseudomonadati</taxon>
        <taxon>Bacteroidota</taxon>
        <taxon>Cytophagia</taxon>
        <taxon>Cytophagales</taxon>
        <taxon>Hymenobacteraceae</taxon>
        <taxon>Rufibacter</taxon>
    </lineage>
</organism>
<dbReference type="SMART" id="SM01134">
    <property type="entry name" value="DeoRC"/>
    <property type="match status" value="1"/>
</dbReference>
<dbReference type="SUPFAM" id="SSF46785">
    <property type="entry name" value="Winged helix' DNA-binding domain"/>
    <property type="match status" value="1"/>
</dbReference>
<evidence type="ECO:0000259" key="5">
    <source>
        <dbReference type="PROSITE" id="PS51000"/>
    </source>
</evidence>
<keyword evidence="7" id="KW-1185">Reference proteome</keyword>
<evidence type="ECO:0000256" key="1">
    <source>
        <dbReference type="ARBA" id="ARBA00022491"/>
    </source>
</evidence>
<comment type="caution">
    <text evidence="6">The sequence shown here is derived from an EMBL/GenBank/DDBJ whole genome shotgun (WGS) entry which is preliminary data.</text>
</comment>
<evidence type="ECO:0000256" key="4">
    <source>
        <dbReference type="ARBA" id="ARBA00023163"/>
    </source>
</evidence>
<dbReference type="EMBL" id="VKKY01000001">
    <property type="protein sequence ID" value="KAA3439228.1"/>
    <property type="molecule type" value="Genomic_DNA"/>
</dbReference>
<dbReference type="InterPro" id="IPR050313">
    <property type="entry name" value="Carb_Metab_HTH_regulators"/>
</dbReference>
<evidence type="ECO:0000256" key="2">
    <source>
        <dbReference type="ARBA" id="ARBA00023015"/>
    </source>
</evidence>
<proteinExistence type="predicted"/>
<dbReference type="PANTHER" id="PTHR30363">
    <property type="entry name" value="HTH-TYPE TRANSCRIPTIONAL REGULATOR SRLR-RELATED"/>
    <property type="match status" value="1"/>
</dbReference>
<reference evidence="6 7" key="1">
    <citation type="submission" date="2019-07" db="EMBL/GenBank/DDBJ databases">
        <title>Rufibacter sp. nov., isolated from lake sediment.</title>
        <authorList>
            <person name="Qu J.-H."/>
        </authorList>
    </citation>
    <scope>NUCLEOTIDE SEQUENCE [LARGE SCALE GENOMIC DNA]</scope>
    <source>
        <strain evidence="6 7">NBS58-1</strain>
    </source>
</reference>
<gene>
    <name evidence="6" type="ORF">FOA19_00645</name>
</gene>
<dbReference type="InterPro" id="IPR036388">
    <property type="entry name" value="WH-like_DNA-bd_sf"/>
</dbReference>
<dbReference type="PROSITE" id="PS51000">
    <property type="entry name" value="HTH_DEOR_2"/>
    <property type="match status" value="1"/>
</dbReference>
<evidence type="ECO:0000313" key="6">
    <source>
        <dbReference type="EMBL" id="KAA3439228.1"/>
    </source>
</evidence>
<dbReference type="SUPFAM" id="SSF100950">
    <property type="entry name" value="NagB/RpiA/CoA transferase-like"/>
    <property type="match status" value="1"/>
</dbReference>
<dbReference type="OrthoDB" id="9797223at2"/>
<dbReference type="GO" id="GO:0003700">
    <property type="term" value="F:DNA-binding transcription factor activity"/>
    <property type="evidence" value="ECO:0007669"/>
    <property type="project" value="InterPro"/>
</dbReference>
<accession>A0A5B6TRS7</accession>